<feature type="region of interest" description="Disordered" evidence="10">
    <location>
        <begin position="839"/>
        <end position="902"/>
    </location>
</feature>
<feature type="region of interest" description="Disordered" evidence="10">
    <location>
        <begin position="187"/>
        <end position="333"/>
    </location>
</feature>
<evidence type="ECO:0000313" key="15">
    <source>
        <dbReference type="Proteomes" id="UP000014760"/>
    </source>
</evidence>
<dbReference type="PRINTS" id="PR00008">
    <property type="entry name" value="DAGPEDOMAIN"/>
</dbReference>
<dbReference type="InterPro" id="IPR036305">
    <property type="entry name" value="RGS_sf"/>
</dbReference>
<feature type="region of interest" description="Disordered" evidence="10">
    <location>
        <begin position="1"/>
        <end position="63"/>
    </location>
</feature>
<dbReference type="SUPFAM" id="SSF48065">
    <property type="entry name" value="DBL homology domain (DH-domain)"/>
    <property type="match status" value="1"/>
</dbReference>
<evidence type="ECO:0000256" key="8">
    <source>
        <dbReference type="ARBA" id="ARBA00023136"/>
    </source>
</evidence>
<keyword evidence="7" id="KW-0862">Zinc</keyword>
<feature type="compositionally biased region" description="Polar residues" evidence="10">
    <location>
        <begin position="1045"/>
        <end position="1060"/>
    </location>
</feature>
<feature type="compositionally biased region" description="Basic and acidic residues" evidence="10">
    <location>
        <begin position="954"/>
        <end position="963"/>
    </location>
</feature>
<dbReference type="GO" id="GO:0046872">
    <property type="term" value="F:metal ion binding"/>
    <property type="evidence" value="ECO:0007669"/>
    <property type="project" value="UniProtKB-KW"/>
</dbReference>
<dbReference type="PROSITE" id="PS00479">
    <property type="entry name" value="ZF_DAG_PE_1"/>
    <property type="match status" value="1"/>
</dbReference>
<feature type="region of interest" description="Disordered" evidence="10">
    <location>
        <begin position="356"/>
        <end position="379"/>
    </location>
</feature>
<dbReference type="Gene3D" id="1.10.167.10">
    <property type="entry name" value="Regulator of G-protein Signalling 4, domain 2"/>
    <property type="match status" value="1"/>
</dbReference>
<feature type="region of interest" description="Disordered" evidence="10">
    <location>
        <begin position="81"/>
        <end position="127"/>
    </location>
</feature>
<feature type="compositionally biased region" description="Acidic residues" evidence="10">
    <location>
        <begin position="9"/>
        <end position="20"/>
    </location>
</feature>
<keyword evidence="8" id="KW-0472">Membrane</keyword>
<feature type="compositionally biased region" description="Polar residues" evidence="10">
    <location>
        <begin position="848"/>
        <end position="857"/>
    </location>
</feature>
<evidence type="ECO:0000256" key="10">
    <source>
        <dbReference type="SAM" id="MobiDB-lite"/>
    </source>
</evidence>
<feature type="domain" description="Phorbol-ester/DAG-type" evidence="12">
    <location>
        <begin position="750"/>
        <end position="800"/>
    </location>
</feature>
<dbReference type="Pfam" id="PF17838">
    <property type="entry name" value="PH_16"/>
    <property type="match status" value="1"/>
</dbReference>
<keyword evidence="5" id="KW-0597">Phosphoprotein</keyword>
<feature type="region of interest" description="Disordered" evidence="10">
    <location>
        <begin position="954"/>
        <end position="1066"/>
    </location>
</feature>
<dbReference type="EMBL" id="KB293048">
    <property type="protein sequence ID" value="ELU16616.1"/>
    <property type="molecule type" value="Genomic_DNA"/>
</dbReference>
<dbReference type="GO" id="GO:0005737">
    <property type="term" value="C:cytoplasm"/>
    <property type="evidence" value="ECO:0007669"/>
    <property type="project" value="UniProtKB-SubCell"/>
</dbReference>
<evidence type="ECO:0000256" key="3">
    <source>
        <dbReference type="ARBA" id="ARBA00022468"/>
    </source>
</evidence>
<dbReference type="PROSITE" id="PS50010">
    <property type="entry name" value="DH_2"/>
    <property type="match status" value="1"/>
</dbReference>
<dbReference type="GO" id="GO:0001664">
    <property type="term" value="F:G protein-coupled receptor binding"/>
    <property type="evidence" value="ECO:0007669"/>
    <property type="project" value="TreeGrafter"/>
</dbReference>
<dbReference type="CDD" id="cd20832">
    <property type="entry name" value="C1_ARHGEF-like"/>
    <property type="match status" value="1"/>
</dbReference>
<dbReference type="InterPro" id="IPR002219">
    <property type="entry name" value="PKC_DAG/PE"/>
</dbReference>
<feature type="compositionally biased region" description="Pro residues" evidence="10">
    <location>
        <begin position="361"/>
        <end position="372"/>
    </location>
</feature>
<keyword evidence="9" id="KW-0175">Coiled coil</keyword>
<dbReference type="InterPro" id="IPR041020">
    <property type="entry name" value="PH_16"/>
</dbReference>
<dbReference type="EnsemblMetazoa" id="CapteT220966">
    <property type="protein sequence ID" value="CapteP220966"/>
    <property type="gene ID" value="CapteG220966"/>
</dbReference>
<reference evidence="14" key="3">
    <citation type="submission" date="2015-06" db="UniProtKB">
        <authorList>
            <consortium name="EnsemblMetazoa"/>
        </authorList>
    </citation>
    <scope>IDENTIFICATION</scope>
</reference>
<dbReference type="SUPFAM" id="SSF50729">
    <property type="entry name" value="PH domain-like"/>
    <property type="match status" value="1"/>
</dbReference>
<dbReference type="OMA" id="CIDACED"/>
<dbReference type="EMBL" id="AMQN01004265">
    <property type="status" value="NOT_ANNOTATED_CDS"/>
    <property type="molecule type" value="Genomic_DNA"/>
</dbReference>
<dbReference type="Gene3D" id="1.20.900.10">
    <property type="entry name" value="Dbl homology (DH) domain"/>
    <property type="match status" value="1"/>
</dbReference>
<dbReference type="SMART" id="SM00325">
    <property type="entry name" value="RhoGEF"/>
    <property type="match status" value="1"/>
</dbReference>
<feature type="domain" description="DH" evidence="11">
    <location>
        <begin position="1092"/>
        <end position="1281"/>
    </location>
</feature>
<dbReference type="FunCoup" id="R7VJM8">
    <property type="interactions" value="238"/>
</dbReference>
<gene>
    <name evidence="13" type="ORF">CAPTEDRAFT_220966</name>
</gene>
<feature type="compositionally biased region" description="Basic and acidic residues" evidence="10">
    <location>
        <begin position="262"/>
        <end position="272"/>
    </location>
</feature>
<reference evidence="13 15" key="2">
    <citation type="journal article" date="2013" name="Nature">
        <title>Insights into bilaterian evolution from three spiralian genomes.</title>
        <authorList>
            <person name="Simakov O."/>
            <person name="Marletaz F."/>
            <person name="Cho S.J."/>
            <person name="Edsinger-Gonzales E."/>
            <person name="Havlak P."/>
            <person name="Hellsten U."/>
            <person name="Kuo D.H."/>
            <person name="Larsson T."/>
            <person name="Lv J."/>
            <person name="Arendt D."/>
            <person name="Savage R."/>
            <person name="Osoegawa K."/>
            <person name="de Jong P."/>
            <person name="Grimwood J."/>
            <person name="Chapman J.A."/>
            <person name="Shapiro H."/>
            <person name="Aerts A."/>
            <person name="Otillar R.P."/>
            <person name="Terry A.Y."/>
            <person name="Boore J.L."/>
            <person name="Grigoriev I.V."/>
            <person name="Lindberg D.R."/>
            <person name="Seaver E.C."/>
            <person name="Weisblat D.A."/>
            <person name="Putnam N.H."/>
            <person name="Rokhsar D.S."/>
        </authorList>
    </citation>
    <scope>NUCLEOTIDE SEQUENCE</scope>
    <source>
        <strain evidence="13 15">I ESC-2004</strain>
    </source>
</reference>
<evidence type="ECO:0000256" key="5">
    <source>
        <dbReference type="ARBA" id="ARBA00022553"/>
    </source>
</evidence>
<dbReference type="Gene3D" id="2.30.29.30">
    <property type="entry name" value="Pleckstrin-homology domain (PH domain)/Phosphotyrosine-binding domain (PTB)"/>
    <property type="match status" value="1"/>
</dbReference>
<name>R7VJM8_CAPTE</name>
<dbReference type="InterPro" id="IPR044926">
    <property type="entry name" value="RGS_subdomain_2"/>
</dbReference>
<feature type="compositionally biased region" description="Low complexity" evidence="10">
    <location>
        <begin position="1025"/>
        <end position="1039"/>
    </location>
</feature>
<dbReference type="Pfam" id="PF09128">
    <property type="entry name" value="RGS-like"/>
    <property type="match status" value="1"/>
</dbReference>
<dbReference type="SUPFAM" id="SSF57889">
    <property type="entry name" value="Cysteine-rich domain"/>
    <property type="match status" value="1"/>
</dbReference>
<evidence type="ECO:0000259" key="11">
    <source>
        <dbReference type="PROSITE" id="PS50010"/>
    </source>
</evidence>
<evidence type="ECO:0000256" key="4">
    <source>
        <dbReference type="ARBA" id="ARBA00022490"/>
    </source>
</evidence>
<dbReference type="OrthoDB" id="2272012at2759"/>
<proteinExistence type="predicted"/>
<dbReference type="Proteomes" id="UP000014760">
    <property type="component" value="Unassembled WGS sequence"/>
</dbReference>
<evidence type="ECO:0008006" key="16">
    <source>
        <dbReference type="Google" id="ProtNLM"/>
    </source>
</evidence>
<dbReference type="PANTHER" id="PTHR45872">
    <property type="entry name" value="RHO GUANINE NUCLEOTIDE EXCHANGE FACTOR 2, ISOFORM D"/>
    <property type="match status" value="1"/>
</dbReference>
<keyword evidence="15" id="KW-1185">Reference proteome</keyword>
<sequence length="1426" mass="161101">MMLSPPSFLDDDDEEDDDDALVDRLRIPQRARWRSIRGRRSSSMRQSKNTRKPIRHHSDGDDAAIAEVEGDDTGSYVALTLLGRPPGHHQHPLEPPPQPQYTPPAPTTPSTPTSRISGPHAVDADKDQELRSQKVATIRMMYEQVADEFEKLKSDIQRSGNETLQTKMDQKSQLLHRLEEQLFTLTGIPTESGMRSPLGLPPFPGQKRGSGELLEQIEGENDEGLPPPHPQSSWGGSKHRRGESMPDTLYDTVTNSNQVQRSKSDSRHRAASQEESPSNEDSVEGADKNRTDVHQRRRRTLIKTSSLPSSVYETPGEEAAEGHSPSPPNQVKEAWSPISEGVAEMNAALAAPLPVEDREPAPPMEEPAPPTPVQESKFRSSLRMAVNLKRRSGGEESRLQAVSPHQVDVICMDDDEFSTLPAVAANSPPTSSSSSTTTSSTSTLTVVAPHQVDVISMDDEEFSTDDEHSDFLEPILQHHRSPSGVYQFKVLALNHLSLCLCLFLCGVSSFVQLSNLFVVAHLEEHGPFSELSALRHRPAHTAVFLHYLISNSDPAPLLFYLVTDGYSQGNMKEMRKWAYEIHSTFLLDRSPLRVSVDDAVIRAIDQILMVKHDKEDAMKTIFHPARHTAQKEISELLQDFRNKRALGLGSLYGDHELQDENMDRQSELRIVEKYLWPHFERLHREGDEVGGTDRQRALASALATYMRQVGMTSTKTRYELLERSPSFLNKDKKMFKFKSKAKGSNVASNGHNFCASHYLTVTNCNQCQGLIWGIGYQGYQCLNCDFNAHKACMEKVQEMCSGSRKKKDKRASFMFDKIITRKPSSNSPAAIKEAQLIQNLKDEPPSTPSTSPLQRSSTDVEDDEAVLDENIVSNKQTSYAVREAQQRMQEDNASSSGGSSITFGRAISMPSVRESSAVAHRSSTFYMQAPKPSQFDSDLDVIRTNNRVGRMVERYSDMSKSIDEAPVSTPPRCRSPETTDIDDPKMASNPLGRSESLNKKRESRKNVRRTRSDIQMDEHTLKALNQSGSSSNSSLSNNSHEVLNDINNTGYHKASHTSQDYDSDLEMDSELPSLDTVIPKEVLKKLKPKEKKRQEVINELFHTERNHVRNFKLMKVIFKNPMDYQPWISEEFVRLLLPNLEDMIQVHGSLSTAFREKRKEETVVKDVADMLLNRFDGEPGQKFRQACAEFCGNQSHALEVLRVKQKKDQKLALFLQEAASNPLCRRLALKDFIPTAMQRLTKYPLLIDNLLKYTPSNADEYTKLKRALQCSKEILAYVNSYVQDCENKQKLHDLQKRLDRRPLENSTHPAVQEYKNLNLNHHRMIYDGLLTWRIRNKQIEVHVVLLEDVLVLLQKVDDRLVLRCQSTTVTPGREDTKFTHSPIIRLTNLLTRNVATDKRAFFLVSTSEMGPQIYELIAYTADARKK</sequence>
<dbReference type="InterPro" id="IPR046349">
    <property type="entry name" value="C1-like_sf"/>
</dbReference>
<evidence type="ECO:0000256" key="9">
    <source>
        <dbReference type="SAM" id="Coils"/>
    </source>
</evidence>
<evidence type="ECO:0000256" key="7">
    <source>
        <dbReference type="ARBA" id="ARBA00022833"/>
    </source>
</evidence>
<feature type="compositionally biased region" description="Pro residues" evidence="10">
    <location>
        <begin position="93"/>
        <end position="109"/>
    </location>
</feature>
<evidence type="ECO:0000256" key="2">
    <source>
        <dbReference type="ARBA" id="ARBA00004496"/>
    </source>
</evidence>
<feature type="compositionally biased region" description="Basic and acidic residues" evidence="10">
    <location>
        <begin position="1010"/>
        <end position="1021"/>
    </location>
</feature>
<evidence type="ECO:0000259" key="12">
    <source>
        <dbReference type="PROSITE" id="PS50081"/>
    </source>
</evidence>
<dbReference type="PROSITE" id="PS50081">
    <property type="entry name" value="ZF_DAG_PE_2"/>
    <property type="match status" value="1"/>
</dbReference>
<dbReference type="GO" id="GO:0005096">
    <property type="term" value="F:GTPase activator activity"/>
    <property type="evidence" value="ECO:0007669"/>
    <property type="project" value="UniProtKB-KW"/>
</dbReference>
<feature type="coiled-coil region" evidence="9">
    <location>
        <begin position="142"/>
        <end position="181"/>
    </location>
</feature>
<evidence type="ECO:0000313" key="14">
    <source>
        <dbReference type="EnsemblMetazoa" id="CapteP220966"/>
    </source>
</evidence>
<keyword evidence="4" id="KW-0963">Cytoplasm</keyword>
<dbReference type="Pfam" id="PF00130">
    <property type="entry name" value="C1_1"/>
    <property type="match status" value="1"/>
</dbReference>
<dbReference type="InterPro" id="IPR011993">
    <property type="entry name" value="PH-like_dom_sf"/>
</dbReference>
<dbReference type="InterPro" id="IPR035899">
    <property type="entry name" value="DBL_dom_sf"/>
</dbReference>
<feature type="compositionally biased region" description="Basic and acidic residues" evidence="10">
    <location>
        <begin position="285"/>
        <end position="294"/>
    </location>
</feature>
<feature type="region of interest" description="Disordered" evidence="10">
    <location>
        <begin position="422"/>
        <end position="443"/>
    </location>
</feature>
<dbReference type="InterPro" id="IPR015212">
    <property type="entry name" value="RGS-like_dom"/>
</dbReference>
<accession>R7VJM8</accession>
<dbReference type="GO" id="GO:0016020">
    <property type="term" value="C:membrane"/>
    <property type="evidence" value="ECO:0007669"/>
    <property type="project" value="UniProtKB-SubCell"/>
</dbReference>
<dbReference type="Gene3D" id="3.30.60.20">
    <property type="match status" value="1"/>
</dbReference>
<keyword evidence="3" id="KW-0343">GTPase activation</keyword>
<dbReference type="HOGENOM" id="CLU_252773_0_0_1"/>
<evidence type="ECO:0000256" key="1">
    <source>
        <dbReference type="ARBA" id="ARBA00004370"/>
    </source>
</evidence>
<dbReference type="GO" id="GO:0005085">
    <property type="term" value="F:guanyl-nucleotide exchange factor activity"/>
    <property type="evidence" value="ECO:0007669"/>
    <property type="project" value="InterPro"/>
</dbReference>
<feature type="compositionally biased region" description="Low complexity" evidence="10">
    <location>
        <begin position="427"/>
        <end position="443"/>
    </location>
</feature>
<organism evidence="13">
    <name type="scientific">Capitella teleta</name>
    <name type="common">Polychaete worm</name>
    <dbReference type="NCBI Taxonomy" id="283909"/>
    <lineage>
        <taxon>Eukaryota</taxon>
        <taxon>Metazoa</taxon>
        <taxon>Spiralia</taxon>
        <taxon>Lophotrochozoa</taxon>
        <taxon>Annelida</taxon>
        <taxon>Polychaeta</taxon>
        <taxon>Sedentaria</taxon>
        <taxon>Scolecida</taxon>
        <taxon>Capitellidae</taxon>
        <taxon>Capitella</taxon>
    </lineage>
</organism>
<dbReference type="InterPro" id="IPR000219">
    <property type="entry name" value="DH_dom"/>
</dbReference>
<dbReference type="PANTHER" id="PTHR45872:SF2">
    <property type="entry name" value="RHO GUANINE NUCLEOTIDE EXCHANGE FACTOR 2, ISOFORM D"/>
    <property type="match status" value="1"/>
</dbReference>
<feature type="compositionally biased region" description="Basic residues" evidence="10">
    <location>
        <begin position="27"/>
        <end position="55"/>
    </location>
</feature>
<dbReference type="CDD" id="cd00160">
    <property type="entry name" value="RhoGEF"/>
    <property type="match status" value="1"/>
</dbReference>
<feature type="compositionally biased region" description="Basic and acidic residues" evidence="10">
    <location>
        <begin position="974"/>
        <end position="985"/>
    </location>
</feature>
<evidence type="ECO:0000313" key="13">
    <source>
        <dbReference type="EMBL" id="ELU16616.1"/>
    </source>
</evidence>
<keyword evidence="6" id="KW-0479">Metal-binding</keyword>
<comment type="subcellular location">
    <subcellularLocation>
        <location evidence="2">Cytoplasm</location>
    </subcellularLocation>
    <subcellularLocation>
        <location evidence="1">Membrane</location>
    </subcellularLocation>
</comment>
<dbReference type="SMART" id="SM00109">
    <property type="entry name" value="C1"/>
    <property type="match status" value="1"/>
</dbReference>
<feature type="compositionally biased region" description="Polar residues" evidence="10">
    <location>
        <begin position="302"/>
        <end position="312"/>
    </location>
</feature>
<dbReference type="GO" id="GO:0007186">
    <property type="term" value="P:G protein-coupled receptor signaling pathway"/>
    <property type="evidence" value="ECO:0007669"/>
    <property type="project" value="TreeGrafter"/>
</dbReference>
<evidence type="ECO:0000256" key="6">
    <source>
        <dbReference type="ARBA" id="ARBA00022723"/>
    </source>
</evidence>
<dbReference type="InterPro" id="IPR020454">
    <property type="entry name" value="DAG/PE-bd"/>
</dbReference>
<dbReference type="STRING" id="283909.R7VJM8"/>
<feature type="compositionally biased region" description="Polar residues" evidence="10">
    <location>
        <begin position="251"/>
        <end position="261"/>
    </location>
</feature>
<dbReference type="Pfam" id="PF00621">
    <property type="entry name" value="RhoGEF"/>
    <property type="match status" value="1"/>
</dbReference>
<protein>
    <recommendedName>
        <fullName evidence="16">DH domain-containing protein</fullName>
    </recommendedName>
</protein>
<dbReference type="SUPFAM" id="SSF48097">
    <property type="entry name" value="Regulator of G-protein signaling, RGS"/>
    <property type="match status" value="1"/>
</dbReference>
<feature type="compositionally biased region" description="Polar residues" evidence="10">
    <location>
        <begin position="891"/>
        <end position="902"/>
    </location>
</feature>
<reference evidence="15" key="1">
    <citation type="submission" date="2012-12" db="EMBL/GenBank/DDBJ databases">
        <authorList>
            <person name="Hellsten U."/>
            <person name="Grimwood J."/>
            <person name="Chapman J.A."/>
            <person name="Shapiro H."/>
            <person name="Aerts A."/>
            <person name="Otillar R.P."/>
            <person name="Terry A.Y."/>
            <person name="Boore J.L."/>
            <person name="Simakov O."/>
            <person name="Marletaz F."/>
            <person name="Cho S.-J."/>
            <person name="Edsinger-Gonzales E."/>
            <person name="Havlak P."/>
            <person name="Kuo D.-H."/>
            <person name="Larsson T."/>
            <person name="Lv J."/>
            <person name="Arendt D."/>
            <person name="Savage R."/>
            <person name="Osoegawa K."/>
            <person name="de Jong P."/>
            <person name="Lindberg D.R."/>
            <person name="Seaver E.C."/>
            <person name="Weisblat D.A."/>
            <person name="Putnam N.H."/>
            <person name="Grigoriev I.V."/>
            <person name="Rokhsar D.S."/>
        </authorList>
    </citation>
    <scope>NUCLEOTIDE SEQUENCE</scope>
    <source>
        <strain evidence="15">I ESC-2004</strain>
    </source>
</reference>